<evidence type="ECO:0000313" key="3">
    <source>
        <dbReference type="EMBL" id="PWJ59844.1"/>
    </source>
</evidence>
<keyword evidence="4" id="KW-1185">Reference proteome</keyword>
<comment type="caution">
    <text evidence="3">The sequence shown here is derived from an EMBL/GenBank/DDBJ whole genome shotgun (WGS) entry which is preliminary data.</text>
</comment>
<dbReference type="Proteomes" id="UP000245880">
    <property type="component" value="Unassembled WGS sequence"/>
</dbReference>
<feature type="signal peptide" evidence="2">
    <location>
        <begin position="1"/>
        <end position="20"/>
    </location>
</feature>
<accession>A0A316ARI7</accession>
<gene>
    <name evidence="3" type="ORF">CLV98_10118</name>
</gene>
<keyword evidence="2" id="KW-0732">Signal</keyword>
<evidence type="ECO:0000313" key="4">
    <source>
        <dbReference type="Proteomes" id="UP000245880"/>
    </source>
</evidence>
<dbReference type="RefSeq" id="WP_229203134.1">
    <property type="nucleotide sequence ID" value="NZ_QGDT01000001.1"/>
</dbReference>
<feature type="region of interest" description="Disordered" evidence="1">
    <location>
        <begin position="1533"/>
        <end position="1552"/>
    </location>
</feature>
<name>A0A316ARI7_9BACT</name>
<protein>
    <submittedName>
        <fullName evidence="3">Uncharacterized protein</fullName>
    </submittedName>
</protein>
<dbReference type="EMBL" id="QGDT01000001">
    <property type="protein sequence ID" value="PWJ59844.1"/>
    <property type="molecule type" value="Genomic_DNA"/>
</dbReference>
<sequence>MKKLLFCLSLLIGTYTATKAQVGEDPGQFMAKVKKMMDGSRNPQYIASAAALDSVWNTGMSAQQQGKLMQIVQTQVSRGQKAGMVMYLLMGNVVSLVQRNPSALDGFLDMTAKVGTVIDGKGLQNIFQTSLTLTNEGKLYSSNRNQLYLLSGSYRFKVDSTQKEVANNLAAQQAADDSWDTPIDTNYVIAPQSTPLPVATGPLLELEDAIFAMVTSGDSVVFGPSTGKLALKEGIFVGEKGAFSWATAGDSSISVALDRFSFNIANPKLVADNVTMRNEAKLLAPIKGKLEYRGIRKVRNQPAQYPRFISNGTDARLKFGSPGLQYKGGFALIGQDMYGTALSGEPSVLRVSFKEKPAFQAISSKFQLMDSVFRAPLAAVAMYMGPDSLFHPGVTFKYNDVEGQLRLGRADKTDFGSLPYKDSYHKMDIWSQALRWDLPKETIEFYRINGKDVVPVTLESWDFFKKERFAAIGKEFGFQPLLMAANYTQTMKTSAFLAEELAAKFKQNPKIMRRTLERLYLDGYFLYNKNTDQYALSKKGVLFILANMEKTDYDNFQISSQFVSTNELANASIYLPDTLLTVRGVSRFVISDSLNIYAVPADKKVVIGRNRNFSINGQLVSANYQFRGQGLKFDYNQFFVDVTPKDSITFTPREKYVKGQKSEVGAHVKYENGGTFYLSDPKNKSGKQKGKGTPRIVVPDGMIVYFDQPERGELLYPKEVFFKIPKIDMDGLDQRDVIFDGTFNSDGILPPIKTILKSMPDNSLGFEYKMPAQEVKIYGGKALARFTDTLKLDNGGLQSKAVLKYLAAQMPADRVVLGADSVFASGSNASIKEGVIGKAYFPEVAIKDYAMHWFPKSDSMYISTRGQSFSLFKGSTSLEGSLLLRTSGLYGTGVLKRSDSEITSEDIKFNKEGFLANRSIFSINSVGDKAGKKLLTGNNVNIDFNSKNGIAQFVTDKSGFDSDSSGMGIPTASYQTLIGSATWDMNKKNILIKGFGETSTYTSTLPDQEGLAFEGSEALYDIDKVSLNIKGVPYIKTADVKIIPDQGLVSIDEKGRISPLKNARIEIDTLNTAHRLRDANIRIDSRNHFEGSATYQYITARKDTFNIKMQDFELRELELGDDKKGRQNLKTSGPARYYTTARADIKESENLLLSPRIQYKGNINLVAYEPSLKLDGYVKPVLKFRKDFQSSWILFQEEPGESITIPINKELKNEHEIPLSVGLHYNERRGMYMTFLSPKESDADEDVYLANGGLFYDEEANGFKVMPPPGADGLIDEGKALWFDDETGEASFSGPLQLISAPWLQATGKVTAQVDSSKFAFNTLLMLKMTALEPLLQPLGAKIVEVNLEEQNSTAADDDPDQLRQKLSALIGAKATSDFEKLSAAGYKPLYDASPALIEPMVLSNVNLHWSAAHQAYFSQGPIGVSHFGKNNINAQMEGMLEIRKGIEGDEFSLYLEASPDVWYYFDYRFEELGVVSSVMDFNDRMMSVKGGKSKMALLSVGIDEKEAFVRKFDDYYQPALKKARLVKAAKKKVDAPTPAAKKKKVEQAEGF</sequence>
<proteinExistence type="predicted"/>
<reference evidence="3 4" key="1">
    <citation type="submission" date="2018-03" db="EMBL/GenBank/DDBJ databases">
        <title>Genomic Encyclopedia of Archaeal and Bacterial Type Strains, Phase II (KMG-II): from individual species to whole genera.</title>
        <authorList>
            <person name="Goeker M."/>
        </authorList>
    </citation>
    <scope>NUCLEOTIDE SEQUENCE [LARGE SCALE GENOMIC DNA]</scope>
    <source>
        <strain evidence="3 4">DSM 100346</strain>
    </source>
</reference>
<evidence type="ECO:0000256" key="1">
    <source>
        <dbReference type="SAM" id="MobiDB-lite"/>
    </source>
</evidence>
<evidence type="ECO:0000256" key="2">
    <source>
        <dbReference type="SAM" id="SignalP"/>
    </source>
</evidence>
<feature type="chain" id="PRO_5016258703" evidence="2">
    <location>
        <begin position="21"/>
        <end position="1552"/>
    </location>
</feature>
<organism evidence="3 4">
    <name type="scientific">Dyadobacter jejuensis</name>
    <dbReference type="NCBI Taxonomy" id="1082580"/>
    <lineage>
        <taxon>Bacteria</taxon>
        <taxon>Pseudomonadati</taxon>
        <taxon>Bacteroidota</taxon>
        <taxon>Cytophagia</taxon>
        <taxon>Cytophagales</taxon>
        <taxon>Spirosomataceae</taxon>
        <taxon>Dyadobacter</taxon>
    </lineage>
</organism>